<name>A0A1F7TXQ0_9BACT</name>
<evidence type="ECO:0000313" key="2">
    <source>
        <dbReference type="Proteomes" id="UP000177097"/>
    </source>
</evidence>
<reference evidence="1 2" key="1">
    <citation type="journal article" date="2016" name="Nat. Commun.">
        <title>Thousands of microbial genomes shed light on interconnected biogeochemical processes in an aquifer system.</title>
        <authorList>
            <person name="Anantharaman K."/>
            <person name="Brown C.T."/>
            <person name="Hug L.A."/>
            <person name="Sharon I."/>
            <person name="Castelle C.J."/>
            <person name="Probst A.J."/>
            <person name="Thomas B.C."/>
            <person name="Singh A."/>
            <person name="Wilkins M.J."/>
            <person name="Karaoz U."/>
            <person name="Brodie E.L."/>
            <person name="Williams K.H."/>
            <person name="Hubbard S.S."/>
            <person name="Banfield J.F."/>
        </authorList>
    </citation>
    <scope>NUCLEOTIDE SEQUENCE [LARGE SCALE GENOMIC DNA]</scope>
</reference>
<comment type="caution">
    <text evidence="1">The sequence shown here is derived from an EMBL/GenBank/DDBJ whole genome shotgun (WGS) entry which is preliminary data.</text>
</comment>
<organism evidence="1 2">
    <name type="scientific">Candidatus Uhrbacteria bacterium RIFCSPHIGHO2_02_FULL_53_13</name>
    <dbReference type="NCBI Taxonomy" id="1802389"/>
    <lineage>
        <taxon>Bacteria</taxon>
        <taxon>Candidatus Uhriibacteriota</taxon>
    </lineage>
</organism>
<dbReference type="STRING" id="1802389.A3C17_02300"/>
<protein>
    <recommendedName>
        <fullName evidence="3">50S ribosomal protein L7/L12</fullName>
    </recommendedName>
</protein>
<gene>
    <name evidence="1" type="ORF">A3C17_02300</name>
</gene>
<dbReference type="Proteomes" id="UP000177097">
    <property type="component" value="Unassembled WGS sequence"/>
</dbReference>
<sequence length="206" mass="22512">MPFLPNFNDADDQFALEPTDLNEEDSSQGPDQRVRVAIRALRKMQQQLENVLDMLERGEGMARIDAGLFRDSGGADGESADDRIVEGVFDGERMMGTDGIKYNVPPNYASKSKLVEGDILKLVIKNDGSFIFKQIGPVDRDRVVGTLVVDDSGNYAIKTDEGDTFRILTASVTYFKGEPGDEVAALVPKGQSTSWAAVENIMSSGR</sequence>
<evidence type="ECO:0000313" key="1">
    <source>
        <dbReference type="EMBL" id="OGL70793.1"/>
    </source>
</evidence>
<proteinExistence type="predicted"/>
<accession>A0A1F7TXQ0</accession>
<evidence type="ECO:0008006" key="3">
    <source>
        <dbReference type="Google" id="ProtNLM"/>
    </source>
</evidence>
<dbReference type="EMBL" id="MGDX01000024">
    <property type="protein sequence ID" value="OGL70793.1"/>
    <property type="molecule type" value="Genomic_DNA"/>
</dbReference>
<dbReference type="AlphaFoldDB" id="A0A1F7TXQ0"/>